<gene>
    <name evidence="9" type="ORF">LC087_11095</name>
</gene>
<dbReference type="Pfam" id="PF07690">
    <property type="entry name" value="MFS_1"/>
    <property type="match status" value="1"/>
</dbReference>
<keyword evidence="4 7" id="KW-0812">Transmembrane</keyword>
<feature type="transmembrane region" description="Helical" evidence="7">
    <location>
        <begin position="42"/>
        <end position="62"/>
    </location>
</feature>
<dbReference type="InterPro" id="IPR036259">
    <property type="entry name" value="MFS_trans_sf"/>
</dbReference>
<evidence type="ECO:0000313" key="9">
    <source>
        <dbReference type="EMBL" id="WLR41445.1"/>
    </source>
</evidence>
<evidence type="ECO:0000256" key="7">
    <source>
        <dbReference type="SAM" id="Phobius"/>
    </source>
</evidence>
<dbReference type="RefSeq" id="WP_226542017.1">
    <property type="nucleotide sequence ID" value="NZ_CP129013.1"/>
</dbReference>
<feature type="transmembrane region" description="Helical" evidence="7">
    <location>
        <begin position="383"/>
        <end position="406"/>
    </location>
</feature>
<evidence type="ECO:0000313" key="10">
    <source>
        <dbReference type="Proteomes" id="UP001197974"/>
    </source>
</evidence>
<comment type="subcellular location">
    <subcellularLocation>
        <location evidence="1">Cell membrane</location>
        <topology evidence="1">Multi-pass membrane protein</topology>
    </subcellularLocation>
</comment>
<feature type="transmembrane region" description="Helical" evidence="7">
    <location>
        <begin position="167"/>
        <end position="186"/>
    </location>
</feature>
<feature type="transmembrane region" description="Helical" evidence="7">
    <location>
        <begin position="74"/>
        <end position="94"/>
    </location>
</feature>
<dbReference type="Gene3D" id="1.20.1250.20">
    <property type="entry name" value="MFS general substrate transporter like domains"/>
    <property type="match status" value="1"/>
</dbReference>
<dbReference type="Proteomes" id="UP001197974">
    <property type="component" value="Chromosome"/>
</dbReference>
<evidence type="ECO:0000256" key="6">
    <source>
        <dbReference type="ARBA" id="ARBA00023136"/>
    </source>
</evidence>
<evidence type="ECO:0000256" key="5">
    <source>
        <dbReference type="ARBA" id="ARBA00022989"/>
    </source>
</evidence>
<dbReference type="InterPro" id="IPR050171">
    <property type="entry name" value="MFS_Transporters"/>
</dbReference>
<feature type="transmembrane region" description="Helical" evidence="7">
    <location>
        <begin position="217"/>
        <end position="239"/>
    </location>
</feature>
<name>A0ABY9JSQ1_9BACI</name>
<feature type="domain" description="Major facilitator superfamily (MFS) profile" evidence="8">
    <location>
        <begin position="1"/>
        <end position="410"/>
    </location>
</feature>
<feature type="transmembrane region" description="Helical" evidence="7">
    <location>
        <begin position="100"/>
        <end position="121"/>
    </location>
</feature>
<accession>A0ABY9JSQ1</accession>
<proteinExistence type="predicted"/>
<feature type="transmembrane region" description="Helical" evidence="7">
    <location>
        <begin position="18"/>
        <end position="36"/>
    </location>
</feature>
<feature type="transmembrane region" description="Helical" evidence="7">
    <location>
        <begin position="259"/>
        <end position="281"/>
    </location>
</feature>
<dbReference type="SUPFAM" id="SSF103473">
    <property type="entry name" value="MFS general substrate transporter"/>
    <property type="match status" value="1"/>
</dbReference>
<keyword evidence="5 7" id="KW-1133">Transmembrane helix</keyword>
<evidence type="ECO:0000256" key="4">
    <source>
        <dbReference type="ARBA" id="ARBA00022692"/>
    </source>
</evidence>
<evidence type="ECO:0000256" key="2">
    <source>
        <dbReference type="ARBA" id="ARBA00022448"/>
    </source>
</evidence>
<protein>
    <submittedName>
        <fullName evidence="9">MFS transporter</fullName>
    </submittedName>
</protein>
<evidence type="ECO:0000256" key="1">
    <source>
        <dbReference type="ARBA" id="ARBA00004651"/>
    </source>
</evidence>
<dbReference type="InterPro" id="IPR011701">
    <property type="entry name" value="MFS"/>
</dbReference>
<feature type="transmembrane region" description="Helical" evidence="7">
    <location>
        <begin position="293"/>
        <end position="308"/>
    </location>
</feature>
<evidence type="ECO:0000259" key="8">
    <source>
        <dbReference type="PROSITE" id="PS50850"/>
    </source>
</evidence>
<keyword evidence="3" id="KW-1003">Cell membrane</keyword>
<keyword evidence="2" id="KW-0813">Transport</keyword>
<feature type="transmembrane region" description="Helical" evidence="7">
    <location>
        <begin position="142"/>
        <end position="161"/>
    </location>
</feature>
<keyword evidence="6 7" id="KW-0472">Membrane</keyword>
<keyword evidence="10" id="KW-1185">Reference proteome</keyword>
<dbReference type="EMBL" id="CP129013">
    <property type="protein sequence ID" value="WLR41445.1"/>
    <property type="molecule type" value="Genomic_DNA"/>
</dbReference>
<dbReference type="PROSITE" id="PS50850">
    <property type="entry name" value="MFS"/>
    <property type="match status" value="1"/>
</dbReference>
<dbReference type="InterPro" id="IPR020846">
    <property type="entry name" value="MFS_dom"/>
</dbReference>
<reference evidence="9 10" key="1">
    <citation type="submission" date="2023-06" db="EMBL/GenBank/DDBJ databases">
        <title>Five Gram-positive bacteria isolated from mangrove sediments in Shenzhen, Guangdong, China.</title>
        <authorList>
            <person name="Yu S."/>
            <person name="Zheng W."/>
            <person name="Huang Y."/>
        </authorList>
    </citation>
    <scope>NUCLEOTIDE SEQUENCE [LARGE SCALE GENOMIC DNA]</scope>
    <source>
        <strain evidence="9 10">SaN35-3</strain>
    </source>
</reference>
<dbReference type="PANTHER" id="PTHR23517">
    <property type="entry name" value="RESISTANCE PROTEIN MDTM, PUTATIVE-RELATED-RELATED"/>
    <property type="match status" value="1"/>
</dbReference>
<organism evidence="9 10">
    <name type="scientific">Bacillus carboniphilus</name>
    <dbReference type="NCBI Taxonomy" id="86663"/>
    <lineage>
        <taxon>Bacteria</taxon>
        <taxon>Bacillati</taxon>
        <taxon>Bacillota</taxon>
        <taxon>Bacilli</taxon>
        <taxon>Bacillales</taxon>
        <taxon>Bacillaceae</taxon>
        <taxon>Bacillus</taxon>
    </lineage>
</organism>
<evidence type="ECO:0000256" key="3">
    <source>
        <dbReference type="ARBA" id="ARBA00022475"/>
    </source>
</evidence>
<dbReference type="PANTHER" id="PTHR23517:SF3">
    <property type="entry name" value="INTEGRAL MEMBRANE TRANSPORT PROTEIN"/>
    <property type="match status" value="1"/>
</dbReference>
<sequence>MKWKDMPQNIKVRMSTSFFNRTVSSAVMPFMALFFAQEMNKVWAGTFLIVTVIIGFFVNLVGGYISDRFNRKKVLLMTSCLNACFFMIMTISLFPKNKLIWLFACAYIGFIIASSLGRPAMNALIIDSTTTENRKAVYALDYWLVNLSLAIGATLGGLLYMNYQKELFMSLTVTSSLIPIAYWLWLQDTHTQLLKKNHQNVLIDLMNNYRIAFKDSAFVKVVVGSTFIFSAEFTLNSYIGIRLSETFKGFHIGSFEVSGVRMLSLLNIENMLLVVCFTFIVNGITNKLDNKKALLYGLFLYGIGYTVITSSNTWYALLLFNLIATIGELIYSPIRNAEQANMIPEDKRGSYSAFSNLSFSGADLLARTSIIIGAFLAPMMMTVYMGVIVMLGAFFMYTGLFVHPFYKKKSVESRVY</sequence>
<dbReference type="CDD" id="cd17329">
    <property type="entry name" value="MFS_MdtH_MDR_like"/>
    <property type="match status" value="1"/>
</dbReference>